<sequence>MGSSKSTEKPFNISKGLVWAAYQKVKANKGAPGVDGQSVDAFEKDLKDNLYRIWNRMSSGSYFPPPVKAVEIAKAHGDGVRVLGVPTVADRVAQTVVAMTLEPRMEQIFHDGSYGYRVGRSALDAVEACRERC</sequence>
<evidence type="ECO:0000313" key="1">
    <source>
        <dbReference type="EMBL" id="SBW22633.1"/>
    </source>
</evidence>
<keyword evidence="1" id="KW-0695">RNA-directed DNA polymerase</keyword>
<evidence type="ECO:0000313" key="2">
    <source>
        <dbReference type="Proteomes" id="UP000199013"/>
    </source>
</evidence>
<keyword evidence="1" id="KW-0548">Nucleotidyltransferase</keyword>
<accession>A0A1C3NYJ1</accession>
<protein>
    <submittedName>
        <fullName evidence="1">RNA-directed DNA polymerase</fullName>
    </submittedName>
</protein>
<organism evidence="1 2">
    <name type="scientific">Candidatus Protofrankia californiensis</name>
    <dbReference type="NCBI Taxonomy" id="1839754"/>
    <lineage>
        <taxon>Bacteria</taxon>
        <taxon>Bacillati</taxon>
        <taxon>Actinomycetota</taxon>
        <taxon>Actinomycetes</taxon>
        <taxon>Frankiales</taxon>
        <taxon>Frankiaceae</taxon>
        <taxon>Protofrankia</taxon>
    </lineage>
</organism>
<dbReference type="SUPFAM" id="SSF56672">
    <property type="entry name" value="DNA/RNA polymerases"/>
    <property type="match status" value="1"/>
</dbReference>
<dbReference type="GO" id="GO:0003964">
    <property type="term" value="F:RNA-directed DNA polymerase activity"/>
    <property type="evidence" value="ECO:0007669"/>
    <property type="project" value="UniProtKB-KW"/>
</dbReference>
<dbReference type="PANTHER" id="PTHR34047">
    <property type="entry name" value="NUCLEAR INTRON MATURASE 1, MITOCHONDRIAL-RELATED"/>
    <property type="match status" value="1"/>
</dbReference>
<gene>
    <name evidence="1" type="ORF">FDG2_2914</name>
</gene>
<dbReference type="InterPro" id="IPR051083">
    <property type="entry name" value="GrpII_Intron_Splice-Mob/Def"/>
</dbReference>
<keyword evidence="2" id="KW-1185">Reference proteome</keyword>
<keyword evidence="1" id="KW-0808">Transferase</keyword>
<dbReference type="InterPro" id="IPR043502">
    <property type="entry name" value="DNA/RNA_pol_sf"/>
</dbReference>
<reference evidence="2" key="1">
    <citation type="submission" date="2016-02" db="EMBL/GenBank/DDBJ databases">
        <authorList>
            <person name="Wibberg D."/>
        </authorList>
    </citation>
    <scope>NUCLEOTIDE SEQUENCE [LARGE SCALE GENOMIC DNA]</scope>
</reference>
<dbReference type="Proteomes" id="UP000199013">
    <property type="component" value="Unassembled WGS sequence"/>
</dbReference>
<dbReference type="PANTHER" id="PTHR34047:SF3">
    <property type="entry name" value="BLR2052 PROTEIN"/>
    <property type="match status" value="1"/>
</dbReference>
<dbReference type="AlphaFoldDB" id="A0A1C3NYJ1"/>
<dbReference type="EMBL" id="FLUV01001233">
    <property type="protein sequence ID" value="SBW22633.1"/>
    <property type="molecule type" value="Genomic_DNA"/>
</dbReference>
<name>A0A1C3NYJ1_9ACTN</name>
<proteinExistence type="predicted"/>